<evidence type="ECO:0000313" key="6">
    <source>
        <dbReference type="Ensembl" id="ENSSPUP00000014212.1"/>
    </source>
</evidence>
<evidence type="ECO:0000256" key="1">
    <source>
        <dbReference type="ARBA" id="ARBA00022729"/>
    </source>
</evidence>
<sequence length="251" mass="26119">MNSLGGGHTSLTFLRSPQGTLTCSQTLHGTSGNGLGRFGAALASLGDITGDGIGDVAVGAPMEDNNQGAVYIFLGGEGGIRDPHSQRIAGRSYSLHFFGQSVQGRLDVSGDGLTDLAVGALGAAGLFRSRPVFRVFSSLRFSPDRVPQDGTGCWGDRFGTAVPRGNVTLCFALARIGPRGTLGPLRARVTFNLQVDANQTRPRLKLESEASAETIRVGITETCLTRILQASVTLPQGSLLHGGRALPQGSS</sequence>
<evidence type="ECO:0000256" key="2">
    <source>
        <dbReference type="ARBA" id="ARBA00022737"/>
    </source>
</evidence>
<evidence type="ECO:0000256" key="5">
    <source>
        <dbReference type="RuleBase" id="RU003762"/>
    </source>
</evidence>
<dbReference type="GO" id="GO:0098609">
    <property type="term" value="P:cell-cell adhesion"/>
    <property type="evidence" value="ECO:0007669"/>
    <property type="project" value="TreeGrafter"/>
</dbReference>
<feature type="repeat" description="FG-GAP" evidence="4">
    <location>
        <begin position="86"/>
        <end position="144"/>
    </location>
</feature>
<dbReference type="GO" id="GO:0008305">
    <property type="term" value="C:integrin complex"/>
    <property type="evidence" value="ECO:0007669"/>
    <property type="project" value="InterPro"/>
</dbReference>
<dbReference type="OMA" id="MEDNNQG"/>
<dbReference type="SUPFAM" id="SSF69318">
    <property type="entry name" value="Integrin alpha N-terminal domain"/>
    <property type="match status" value="1"/>
</dbReference>
<comment type="subcellular location">
    <subcellularLocation>
        <location evidence="5">Membrane</location>
        <topology evidence="5">Single-pass type I membrane protein</topology>
    </subcellularLocation>
</comment>
<dbReference type="GO" id="GO:0005178">
    <property type="term" value="F:integrin binding"/>
    <property type="evidence" value="ECO:0007669"/>
    <property type="project" value="TreeGrafter"/>
</dbReference>
<dbReference type="GO" id="GO:0007160">
    <property type="term" value="P:cell-matrix adhesion"/>
    <property type="evidence" value="ECO:0007669"/>
    <property type="project" value="TreeGrafter"/>
</dbReference>
<evidence type="ECO:0000256" key="4">
    <source>
        <dbReference type="PROSITE-ProRule" id="PRU00803"/>
    </source>
</evidence>
<dbReference type="PANTHER" id="PTHR23220">
    <property type="entry name" value="INTEGRIN ALPHA"/>
    <property type="match status" value="1"/>
</dbReference>
<reference evidence="6" key="2">
    <citation type="submission" date="2025-09" db="UniProtKB">
        <authorList>
            <consortium name="Ensembl"/>
        </authorList>
    </citation>
    <scope>IDENTIFICATION</scope>
</reference>
<keyword evidence="7" id="KW-1185">Reference proteome</keyword>
<keyword evidence="5" id="KW-0130">Cell adhesion</keyword>
<feature type="repeat" description="FG-GAP" evidence="4">
    <location>
        <begin position="24"/>
        <end position="82"/>
    </location>
</feature>
<dbReference type="InterPro" id="IPR013517">
    <property type="entry name" value="FG-GAP"/>
</dbReference>
<keyword evidence="3" id="KW-0325">Glycoprotein</keyword>
<evidence type="ECO:0000256" key="3">
    <source>
        <dbReference type="ARBA" id="ARBA00023180"/>
    </source>
</evidence>
<dbReference type="Pfam" id="PF01839">
    <property type="entry name" value="FG-GAP"/>
    <property type="match status" value="1"/>
</dbReference>
<dbReference type="InterPro" id="IPR028994">
    <property type="entry name" value="Integrin_alpha_N"/>
</dbReference>
<dbReference type="AlphaFoldDB" id="A0A8D0H408"/>
<keyword evidence="5" id="KW-0675">Receptor</keyword>
<dbReference type="PRINTS" id="PR01185">
    <property type="entry name" value="INTEGRINA"/>
</dbReference>
<dbReference type="GO" id="GO:0033627">
    <property type="term" value="P:cell adhesion mediated by integrin"/>
    <property type="evidence" value="ECO:0007669"/>
    <property type="project" value="TreeGrafter"/>
</dbReference>
<dbReference type="InterPro" id="IPR013519">
    <property type="entry name" value="Int_alpha_beta-p"/>
</dbReference>
<evidence type="ECO:0000313" key="7">
    <source>
        <dbReference type="Proteomes" id="UP000694392"/>
    </source>
</evidence>
<dbReference type="Ensembl" id="ENSSPUT00000015157.1">
    <property type="protein sequence ID" value="ENSSPUP00000014212.1"/>
    <property type="gene ID" value="ENSSPUG00000010960.1"/>
</dbReference>
<dbReference type="SMART" id="SM00191">
    <property type="entry name" value="Int_alpha"/>
    <property type="match status" value="2"/>
</dbReference>
<comment type="similarity">
    <text evidence="5">Belongs to the integrin alpha chain family.</text>
</comment>
<dbReference type="PANTHER" id="PTHR23220:SF118">
    <property type="entry name" value="INTEGRIN ALPHA-X"/>
    <property type="match status" value="1"/>
</dbReference>
<dbReference type="InterPro" id="IPR000413">
    <property type="entry name" value="Integrin_alpha"/>
</dbReference>
<dbReference type="GeneTree" id="ENSGT00940000154838"/>
<dbReference type="GO" id="GO:0009897">
    <property type="term" value="C:external side of plasma membrane"/>
    <property type="evidence" value="ECO:0007669"/>
    <property type="project" value="TreeGrafter"/>
</dbReference>
<dbReference type="Gene3D" id="2.60.40.1460">
    <property type="entry name" value="Integrin domains. Chain A, domain 2"/>
    <property type="match status" value="1"/>
</dbReference>
<keyword evidence="1" id="KW-0732">Signal</keyword>
<proteinExistence type="inferred from homology"/>
<keyword evidence="2" id="KW-0677">Repeat</keyword>
<keyword evidence="5" id="KW-0401">Integrin</keyword>
<organism evidence="6 7">
    <name type="scientific">Sphenodon punctatus</name>
    <name type="common">Tuatara</name>
    <name type="synonym">Hatteria punctata</name>
    <dbReference type="NCBI Taxonomy" id="8508"/>
    <lineage>
        <taxon>Eukaryota</taxon>
        <taxon>Metazoa</taxon>
        <taxon>Chordata</taxon>
        <taxon>Craniata</taxon>
        <taxon>Vertebrata</taxon>
        <taxon>Euteleostomi</taxon>
        <taxon>Lepidosauria</taxon>
        <taxon>Sphenodontia</taxon>
        <taxon>Sphenodontidae</taxon>
        <taxon>Sphenodon</taxon>
    </lineage>
</organism>
<accession>A0A8D0H408</accession>
<dbReference type="Proteomes" id="UP000694392">
    <property type="component" value="Unplaced"/>
</dbReference>
<name>A0A8D0H408_SPHPU</name>
<dbReference type="Gene3D" id="2.130.10.130">
    <property type="entry name" value="Integrin alpha, N-terminal"/>
    <property type="match status" value="1"/>
</dbReference>
<protein>
    <submittedName>
        <fullName evidence="6">Uncharacterized protein</fullName>
    </submittedName>
</protein>
<dbReference type="GO" id="GO:0007229">
    <property type="term" value="P:integrin-mediated signaling pathway"/>
    <property type="evidence" value="ECO:0007669"/>
    <property type="project" value="UniProtKB-KW"/>
</dbReference>
<dbReference type="PROSITE" id="PS51470">
    <property type="entry name" value="FG_GAP"/>
    <property type="match status" value="2"/>
</dbReference>
<reference evidence="6" key="1">
    <citation type="submission" date="2025-08" db="UniProtKB">
        <authorList>
            <consortium name="Ensembl"/>
        </authorList>
    </citation>
    <scope>IDENTIFICATION</scope>
</reference>